<evidence type="ECO:0008006" key="4">
    <source>
        <dbReference type="Google" id="ProtNLM"/>
    </source>
</evidence>
<evidence type="ECO:0000313" key="3">
    <source>
        <dbReference type="Proteomes" id="UP000031368"/>
    </source>
</evidence>
<dbReference type="EMBL" id="CP006880">
    <property type="protein sequence ID" value="AJD45664.1"/>
    <property type="molecule type" value="Genomic_DNA"/>
</dbReference>
<evidence type="ECO:0000313" key="2">
    <source>
        <dbReference type="EMBL" id="AJD45664.1"/>
    </source>
</evidence>
<name>A0A0B4XCD5_9HYPH</name>
<dbReference type="InterPro" id="IPR046133">
    <property type="entry name" value="DUF6130"/>
</dbReference>
<dbReference type="Proteomes" id="UP000031368">
    <property type="component" value="Plasmid pRgalR602c"/>
</dbReference>
<sequence>MITTVRALGLAAIALLTVATAIAQAQTPGSVQTQFLPIKDEPEPKLLVDQPLAEPLTTRGVAIIPYRTENFRILPIFGPGASDVSPRVGHLHVNVDDLPWRWADAGGTGAIVLTGLPAGKHKVLIEIVTPEHRVIGGQTASFTVPAIHGQHH</sequence>
<keyword evidence="3" id="KW-1185">Reference proteome</keyword>
<feature type="signal peptide" evidence="1">
    <location>
        <begin position="1"/>
        <end position="25"/>
    </location>
</feature>
<evidence type="ECO:0000256" key="1">
    <source>
        <dbReference type="SAM" id="SignalP"/>
    </source>
</evidence>
<dbReference type="HOGENOM" id="CLU_143301_0_0_5"/>
<dbReference type="KEGG" id="rga:RGR602_PC01640"/>
<dbReference type="Pfam" id="PF19625">
    <property type="entry name" value="DUF6130"/>
    <property type="match status" value="1"/>
</dbReference>
<keyword evidence="2" id="KW-0614">Plasmid</keyword>
<proteinExistence type="predicted"/>
<dbReference type="RefSeq" id="WP_052451935.1">
    <property type="nucleotide sequence ID" value="NZ_CP006880.1"/>
</dbReference>
<geneLocation type="plasmid" evidence="2 3">
    <name>pRgalR602c</name>
</geneLocation>
<feature type="chain" id="PRO_5002097102" description="Carboxypeptidase regulatory-like domain-containing protein" evidence="1">
    <location>
        <begin position="26"/>
        <end position="152"/>
    </location>
</feature>
<keyword evidence="1" id="KW-0732">Signal</keyword>
<accession>A0A0B4XCD5</accession>
<gene>
    <name evidence="2" type="ORF">RGR602_PC01640</name>
</gene>
<reference evidence="2 3" key="1">
    <citation type="submission" date="2013-11" db="EMBL/GenBank/DDBJ databases">
        <title>Complete genome sequence of Rhizobium gallicum bv. gallicum R602.</title>
        <authorList>
            <person name="Bustos P."/>
            <person name="Santamaria R.I."/>
            <person name="Lozano L."/>
            <person name="Acosta J.L."/>
            <person name="Ormeno-Orrillo E."/>
            <person name="Rogel M.A."/>
            <person name="Romero D."/>
            <person name="Cevallos M.A."/>
            <person name="Martinez-Romero E."/>
            <person name="Gonzalez V."/>
        </authorList>
    </citation>
    <scope>NUCLEOTIDE SEQUENCE [LARGE SCALE GENOMIC DNA]</scope>
    <source>
        <strain evidence="2 3">R602</strain>
        <plasmid evidence="2 3">pRgalR602c</plasmid>
    </source>
</reference>
<organism evidence="2 3">
    <name type="scientific">Rhizobium gallicum bv. gallicum R602sp</name>
    <dbReference type="NCBI Taxonomy" id="1041138"/>
    <lineage>
        <taxon>Bacteria</taxon>
        <taxon>Pseudomonadati</taxon>
        <taxon>Pseudomonadota</taxon>
        <taxon>Alphaproteobacteria</taxon>
        <taxon>Hyphomicrobiales</taxon>
        <taxon>Rhizobiaceae</taxon>
        <taxon>Rhizobium/Agrobacterium group</taxon>
        <taxon>Rhizobium</taxon>
    </lineage>
</organism>
<dbReference type="AlphaFoldDB" id="A0A0B4XCD5"/>
<protein>
    <recommendedName>
        <fullName evidence="4">Carboxypeptidase regulatory-like domain-containing protein</fullName>
    </recommendedName>
</protein>